<keyword evidence="2" id="KW-1185">Reference proteome</keyword>
<dbReference type="Gene3D" id="3.40.50.300">
    <property type="entry name" value="P-loop containing nucleotide triphosphate hydrolases"/>
    <property type="match status" value="1"/>
</dbReference>
<sequence>MSIATFAQANNHLLVEHIIEQPEWFNELNTILAPFDVFWVGVFAPLEVLKQREKKRGNRTTGEAEFHLKTHGFCHYDCEVDTSDSIENCTNKIIRAWNYRFRNIHD</sequence>
<dbReference type="EMBL" id="OOGT01000177">
    <property type="protein sequence ID" value="SPL71820.1"/>
    <property type="molecule type" value="Genomic_DNA"/>
</dbReference>
<keyword evidence="1" id="KW-0808">Transferase</keyword>
<dbReference type="InterPro" id="IPR027417">
    <property type="entry name" value="P-loop_NTPase"/>
</dbReference>
<dbReference type="Proteomes" id="UP000245974">
    <property type="component" value="Unassembled WGS sequence"/>
</dbReference>
<reference evidence="2" key="1">
    <citation type="submission" date="2018-03" db="EMBL/GenBank/DDBJ databases">
        <authorList>
            <person name="Blom J."/>
        </authorList>
    </citation>
    <scope>NUCLEOTIDE SEQUENCE [LARGE SCALE GENOMIC DNA]</scope>
    <source>
        <strain evidence="2">KPC-SM-21</strain>
    </source>
</reference>
<dbReference type="Pfam" id="PF07931">
    <property type="entry name" value="CPT"/>
    <property type="match status" value="1"/>
</dbReference>
<dbReference type="AlphaFoldDB" id="A0A2U3N2A3"/>
<protein>
    <submittedName>
        <fullName evidence="1">Chloramphenicol phosphotransferase-like protein</fullName>
    </submittedName>
</protein>
<accession>A0A2U3N2A3</accession>
<organism evidence="1 2">
    <name type="scientific">Acinetobacter stercoris</name>
    <dbReference type="NCBI Taxonomy" id="2126983"/>
    <lineage>
        <taxon>Bacteria</taxon>
        <taxon>Pseudomonadati</taxon>
        <taxon>Pseudomonadota</taxon>
        <taxon>Gammaproteobacteria</taxon>
        <taxon>Moraxellales</taxon>
        <taxon>Moraxellaceae</taxon>
        <taxon>Acinetobacter</taxon>
    </lineage>
</organism>
<proteinExistence type="predicted"/>
<name>A0A2U3N2A3_9GAMM</name>
<evidence type="ECO:0000313" key="1">
    <source>
        <dbReference type="EMBL" id="SPL71820.1"/>
    </source>
</evidence>
<evidence type="ECO:0000313" key="2">
    <source>
        <dbReference type="Proteomes" id="UP000245974"/>
    </source>
</evidence>
<dbReference type="SUPFAM" id="SSF52540">
    <property type="entry name" value="P-loop containing nucleoside triphosphate hydrolases"/>
    <property type="match status" value="1"/>
</dbReference>
<dbReference type="GO" id="GO:0016740">
    <property type="term" value="F:transferase activity"/>
    <property type="evidence" value="ECO:0007669"/>
    <property type="project" value="UniProtKB-KW"/>
</dbReference>
<gene>
    <name evidence="1" type="ORF">KPC_2998</name>
</gene>
<dbReference type="InParanoid" id="A0A2U3N2A3"/>